<evidence type="ECO:0000313" key="9">
    <source>
        <dbReference type="Proteomes" id="UP000636891"/>
    </source>
</evidence>
<protein>
    <recommendedName>
        <fullName evidence="10">Glycoside hydrolase</fullName>
    </recommendedName>
</protein>
<feature type="domain" description="Glycosyl hydrolase family 31 C-terminal" evidence="7">
    <location>
        <begin position="440"/>
        <end position="515"/>
    </location>
</feature>
<evidence type="ECO:0000313" key="8">
    <source>
        <dbReference type="EMBL" id="MBC5616731.1"/>
    </source>
</evidence>
<sequence length="519" mass="57460">MYKKIAGLVLAAALLCESLAAQYSTKIDVLKGEQWWGVFVGGEQAMPLSEPFPQTDLSTWVKSNVAPLLISSRGRYIWSKSPFKIEYTGTEFRIESPIEEVEAVTGGKTLREAYLVCCHKNFPPAENAPTPAAEFFTAPVYDMSAEIPFSATADDIRQYAQNILAAGYPAGTLVVPGGWQSTIGSFTPNIEMYGDFAALVRELHDKGFRLMLTVTPFVSGDGPIYRAFRNSGAFVKLSDGRTAMAEWIGGYSAFYDITRETVYEMLRRQLGVLHDSLGVDGFLFDCDGALPYARFANAGAAEFLKKWSELGNDFHSSQYTISRGDGFAPYIHDLQTKRPLEWGLLQEMVSNILTANLLGYPYSTVSADPALTSDSVARDPKVLLRYVQLSSVLPVAALDIAPWRITDPAVAAQCKAAFTARERIGEYYRQLIQESARTAEPIVRHMEYEFPRNGFTDCNDQFMIGSKYLVAPLLGESDSRTVRFPRGVWISRKGERFKGPLVTTVTVADGEIPIFESSK</sequence>
<name>A0ABR7CM42_9BACT</name>
<dbReference type="EMBL" id="JACOOK010000003">
    <property type="protein sequence ID" value="MBC5616731.1"/>
    <property type="molecule type" value="Genomic_DNA"/>
</dbReference>
<organism evidence="8 9">
    <name type="scientific">Alistipes hominis</name>
    <dbReference type="NCBI Taxonomy" id="2763015"/>
    <lineage>
        <taxon>Bacteria</taxon>
        <taxon>Pseudomonadati</taxon>
        <taxon>Bacteroidota</taxon>
        <taxon>Bacteroidia</taxon>
        <taxon>Bacteroidales</taxon>
        <taxon>Rikenellaceae</taxon>
        <taxon>Alistipes</taxon>
    </lineage>
</organism>
<dbReference type="Proteomes" id="UP000636891">
    <property type="component" value="Unassembled WGS sequence"/>
</dbReference>
<dbReference type="Gene3D" id="3.20.20.80">
    <property type="entry name" value="Glycosidases"/>
    <property type="match status" value="2"/>
</dbReference>
<feature type="signal peptide" evidence="5">
    <location>
        <begin position="1"/>
        <end position="20"/>
    </location>
</feature>
<feature type="chain" id="PRO_5047054651" description="Glycoside hydrolase" evidence="5">
    <location>
        <begin position="21"/>
        <end position="519"/>
    </location>
</feature>
<evidence type="ECO:0008006" key="10">
    <source>
        <dbReference type="Google" id="ProtNLM"/>
    </source>
</evidence>
<proteinExistence type="inferred from homology"/>
<evidence type="ECO:0000259" key="6">
    <source>
        <dbReference type="Pfam" id="PF01055"/>
    </source>
</evidence>
<comment type="similarity">
    <text evidence="1 4">Belongs to the glycosyl hydrolase 31 family.</text>
</comment>
<reference evidence="8 9" key="1">
    <citation type="submission" date="2020-08" db="EMBL/GenBank/DDBJ databases">
        <title>Genome public.</title>
        <authorList>
            <person name="Liu C."/>
            <person name="Sun Q."/>
        </authorList>
    </citation>
    <scope>NUCLEOTIDE SEQUENCE [LARGE SCALE GENOMIC DNA]</scope>
    <source>
        <strain evidence="8 9">New-7</strain>
    </source>
</reference>
<evidence type="ECO:0000256" key="2">
    <source>
        <dbReference type="ARBA" id="ARBA00022801"/>
    </source>
</evidence>
<dbReference type="Pfam" id="PF01055">
    <property type="entry name" value="Glyco_hydro_31_2nd"/>
    <property type="match status" value="1"/>
</dbReference>
<keyword evidence="2 4" id="KW-0378">Hydrolase</keyword>
<evidence type="ECO:0000256" key="1">
    <source>
        <dbReference type="ARBA" id="ARBA00007806"/>
    </source>
</evidence>
<feature type="domain" description="Glycoside hydrolase family 31 TIM barrel" evidence="6">
    <location>
        <begin position="152"/>
        <end position="287"/>
    </location>
</feature>
<dbReference type="Pfam" id="PF21365">
    <property type="entry name" value="Glyco_hydro_31_3rd"/>
    <property type="match status" value="1"/>
</dbReference>
<dbReference type="InterPro" id="IPR013780">
    <property type="entry name" value="Glyco_hydro_b"/>
</dbReference>
<evidence type="ECO:0000256" key="3">
    <source>
        <dbReference type="ARBA" id="ARBA00023295"/>
    </source>
</evidence>
<keyword evidence="9" id="KW-1185">Reference proteome</keyword>
<dbReference type="InterPro" id="IPR000322">
    <property type="entry name" value="Glyco_hydro_31_TIM"/>
</dbReference>
<dbReference type="PANTHER" id="PTHR43053">
    <property type="entry name" value="GLYCOSIDASE FAMILY 31"/>
    <property type="match status" value="1"/>
</dbReference>
<dbReference type="RefSeq" id="WP_118655810.1">
    <property type="nucleotide sequence ID" value="NZ_JACOOK010000003.1"/>
</dbReference>
<accession>A0ABR7CM42</accession>
<dbReference type="SUPFAM" id="SSF51445">
    <property type="entry name" value="(Trans)glycosidases"/>
    <property type="match status" value="1"/>
</dbReference>
<dbReference type="InterPro" id="IPR050985">
    <property type="entry name" value="Alpha-glycosidase_related"/>
</dbReference>
<dbReference type="SUPFAM" id="SSF51011">
    <property type="entry name" value="Glycosyl hydrolase domain"/>
    <property type="match status" value="1"/>
</dbReference>
<dbReference type="PANTHER" id="PTHR43053:SF4">
    <property type="entry name" value="MYOGENESIS-REGULATING GLYCOSIDASE"/>
    <property type="match status" value="1"/>
</dbReference>
<dbReference type="Gene3D" id="2.60.40.1180">
    <property type="entry name" value="Golgi alpha-mannosidase II"/>
    <property type="match status" value="1"/>
</dbReference>
<dbReference type="InterPro" id="IPR048395">
    <property type="entry name" value="Glyco_hydro_31_C"/>
</dbReference>
<keyword evidence="3 4" id="KW-0326">Glycosidase</keyword>
<keyword evidence="5" id="KW-0732">Signal</keyword>
<evidence type="ECO:0000256" key="5">
    <source>
        <dbReference type="SAM" id="SignalP"/>
    </source>
</evidence>
<gene>
    <name evidence="8" type="ORF">H8S08_06825</name>
</gene>
<comment type="caution">
    <text evidence="8">The sequence shown here is derived from an EMBL/GenBank/DDBJ whole genome shotgun (WGS) entry which is preliminary data.</text>
</comment>
<evidence type="ECO:0000256" key="4">
    <source>
        <dbReference type="RuleBase" id="RU361185"/>
    </source>
</evidence>
<evidence type="ECO:0000259" key="7">
    <source>
        <dbReference type="Pfam" id="PF21365"/>
    </source>
</evidence>
<dbReference type="InterPro" id="IPR017853">
    <property type="entry name" value="GH"/>
</dbReference>